<accession>A0A369BTF7</accession>
<keyword evidence="2" id="KW-1185">Reference proteome</keyword>
<dbReference type="OrthoDB" id="2365470at2"/>
<dbReference type="AlphaFoldDB" id="A0A369BTF7"/>
<comment type="caution">
    <text evidence="1">The sequence shown here is derived from an EMBL/GenBank/DDBJ whole genome shotgun (WGS) entry which is preliminary data.</text>
</comment>
<reference evidence="1 2" key="1">
    <citation type="submission" date="2018-07" db="EMBL/GenBank/DDBJ databases">
        <title>Genomic Encyclopedia of Type Strains, Phase III (KMG-III): the genomes of soil and plant-associated and newly described type strains.</title>
        <authorList>
            <person name="Whitman W."/>
        </authorList>
    </citation>
    <scope>NUCLEOTIDE SEQUENCE [LARGE SCALE GENOMIC DNA]</scope>
    <source>
        <strain evidence="1 2">CECT 8333</strain>
    </source>
</reference>
<dbReference type="Gene3D" id="3.40.50.300">
    <property type="entry name" value="P-loop containing nucleotide triphosphate hydrolases"/>
    <property type="match status" value="1"/>
</dbReference>
<dbReference type="Proteomes" id="UP000253090">
    <property type="component" value="Unassembled WGS sequence"/>
</dbReference>
<sequence>MAHADNCILAQHCTLAGGDKCNAICPSYVACHGADGLGGRIGAAGVPAEYKRLTLANSPARETQIEAYKIAEAYVGTFMRQFDTALNPRTERIKSLYLFSHEPGTGKTTTAAALLNEWVIRHYIGSLQRNGQPLERPAYFLDVNDWQKLYTTFTRPHVPTDVAEPAARLYYRQMQSARTAPFVVLDDIGVRDASDGFRGDLHSVINHRNTNGLPSVYTSNVTFEDQVRVFDGRMADRMRDMCGVVPFVGESKRGKRN</sequence>
<protein>
    <submittedName>
        <fullName evidence="1">DNA replication protein DnaC</fullName>
    </submittedName>
</protein>
<evidence type="ECO:0000313" key="1">
    <source>
        <dbReference type="EMBL" id="RCX22894.1"/>
    </source>
</evidence>
<gene>
    <name evidence="1" type="ORF">DFP94_101483</name>
</gene>
<organism evidence="1 2">
    <name type="scientific">Fontibacillus phaseoli</name>
    <dbReference type="NCBI Taxonomy" id="1416533"/>
    <lineage>
        <taxon>Bacteria</taxon>
        <taxon>Bacillati</taxon>
        <taxon>Bacillota</taxon>
        <taxon>Bacilli</taxon>
        <taxon>Bacillales</taxon>
        <taxon>Paenibacillaceae</taxon>
        <taxon>Fontibacillus</taxon>
    </lineage>
</organism>
<name>A0A369BTF7_9BACL</name>
<dbReference type="EMBL" id="QPJW01000001">
    <property type="protein sequence ID" value="RCX22894.1"/>
    <property type="molecule type" value="Genomic_DNA"/>
</dbReference>
<proteinExistence type="predicted"/>
<dbReference type="SUPFAM" id="SSF52540">
    <property type="entry name" value="P-loop containing nucleoside triphosphate hydrolases"/>
    <property type="match status" value="1"/>
</dbReference>
<dbReference type="InterPro" id="IPR027417">
    <property type="entry name" value="P-loop_NTPase"/>
</dbReference>
<dbReference type="RefSeq" id="WP_114494840.1">
    <property type="nucleotide sequence ID" value="NZ_QPJW01000001.1"/>
</dbReference>
<evidence type="ECO:0000313" key="2">
    <source>
        <dbReference type="Proteomes" id="UP000253090"/>
    </source>
</evidence>